<comment type="caution">
    <text evidence="7">The sequence shown here is derived from an EMBL/GenBank/DDBJ whole genome shotgun (WGS) entry which is preliminary data.</text>
</comment>
<dbReference type="InterPro" id="IPR052727">
    <property type="entry name" value="Rab4/Rab5_effector"/>
</dbReference>
<dbReference type="InterPro" id="IPR021565">
    <property type="entry name" value="Rbsn_Rab-bd"/>
</dbReference>
<dbReference type="SMART" id="SM00064">
    <property type="entry name" value="FYVE"/>
    <property type="match status" value="1"/>
</dbReference>
<evidence type="ECO:0000256" key="1">
    <source>
        <dbReference type="ARBA" id="ARBA00022723"/>
    </source>
</evidence>
<dbReference type="SUPFAM" id="SSF57903">
    <property type="entry name" value="FYVE/PHD zinc finger"/>
    <property type="match status" value="1"/>
</dbReference>
<evidence type="ECO:0000256" key="3">
    <source>
        <dbReference type="ARBA" id="ARBA00022833"/>
    </source>
</evidence>
<dbReference type="InterPro" id="IPR036531">
    <property type="entry name" value="Rbsn_Rab-bd_sf"/>
</dbReference>
<feature type="compositionally biased region" description="Polar residues" evidence="5">
    <location>
        <begin position="34"/>
        <end position="50"/>
    </location>
</feature>
<dbReference type="Gene3D" id="3.30.40.10">
    <property type="entry name" value="Zinc/RING finger domain, C3HC4 (zinc finger)"/>
    <property type="match status" value="1"/>
</dbReference>
<name>A0ABR1ULL6_9PEZI</name>
<reference evidence="7 8" key="1">
    <citation type="submission" date="2023-01" db="EMBL/GenBank/DDBJ databases">
        <title>Analysis of 21 Apiospora genomes using comparative genomics revels a genus with tremendous synthesis potential of carbohydrate active enzymes and secondary metabolites.</title>
        <authorList>
            <person name="Sorensen T."/>
        </authorList>
    </citation>
    <scope>NUCLEOTIDE SEQUENCE [LARGE SCALE GENOMIC DNA]</scope>
    <source>
        <strain evidence="7 8">CBS 83171</strain>
    </source>
</reference>
<dbReference type="PANTHER" id="PTHR13510:SF44">
    <property type="entry name" value="RABENOSYN-5"/>
    <property type="match status" value="1"/>
</dbReference>
<evidence type="ECO:0000256" key="2">
    <source>
        <dbReference type="ARBA" id="ARBA00022771"/>
    </source>
</evidence>
<dbReference type="Proteomes" id="UP001446871">
    <property type="component" value="Unassembled WGS sequence"/>
</dbReference>
<keyword evidence="2 4" id="KW-0863">Zinc-finger</keyword>
<dbReference type="InterPro" id="IPR013083">
    <property type="entry name" value="Znf_RING/FYVE/PHD"/>
</dbReference>
<organism evidence="7 8">
    <name type="scientific">Apiospora saccharicola</name>
    <dbReference type="NCBI Taxonomy" id="335842"/>
    <lineage>
        <taxon>Eukaryota</taxon>
        <taxon>Fungi</taxon>
        <taxon>Dikarya</taxon>
        <taxon>Ascomycota</taxon>
        <taxon>Pezizomycotina</taxon>
        <taxon>Sordariomycetes</taxon>
        <taxon>Xylariomycetidae</taxon>
        <taxon>Amphisphaeriales</taxon>
        <taxon>Apiosporaceae</taxon>
        <taxon>Apiospora</taxon>
    </lineage>
</organism>
<evidence type="ECO:0000313" key="8">
    <source>
        <dbReference type="Proteomes" id="UP001446871"/>
    </source>
</evidence>
<dbReference type="Pfam" id="PF01363">
    <property type="entry name" value="FYVE"/>
    <property type="match status" value="1"/>
</dbReference>
<gene>
    <name evidence="7" type="ORF">PG996_009736</name>
</gene>
<dbReference type="Pfam" id="PF11464">
    <property type="entry name" value="Rbsn"/>
    <property type="match status" value="1"/>
</dbReference>
<protein>
    <submittedName>
        <fullName evidence="7">FYVE zinc finger</fullName>
    </submittedName>
</protein>
<dbReference type="EMBL" id="JAQQWM010000006">
    <property type="protein sequence ID" value="KAK8059806.1"/>
    <property type="molecule type" value="Genomic_DNA"/>
</dbReference>
<feature type="domain" description="FYVE-type" evidence="6">
    <location>
        <begin position="270"/>
        <end position="342"/>
    </location>
</feature>
<feature type="region of interest" description="Disordered" evidence="5">
    <location>
        <begin position="1"/>
        <end position="95"/>
    </location>
</feature>
<sequence length="591" mass="64981">MASRKLGGGRVLGSGKGLQPPPPPPTAAAASPSVQRATSYYAQSDSTASLGSIGDSLVSPASGSPGSSSPLPDFPQDLTSRVSLAGPSAGASNGSKLVCPICEEEMLTLLQLNRHIDDNHQELPEFQQDEVKTWFDKQVDKAKRFQPLSIINQKLRGLEVFESNESLPPPVYATPPGPKAPGVLPEIPFDPDDIITKSHWQRPTMNDPCTEPSCDKRLGAVNGSINSNPPADITAASNSGSSLLSPVASLSGQKTQRKAIEQSVVTWEDDAKVSKCPFCQQEFGSWTFRRHHCRICGRVVCADPQTACSSDVGLNVANPMVLSSEKPDENSISLDIRMCRECKFTIFAKRDFVESIVHKPPDQRAYETLRQFERGIQLLMPSFQRALMPLQDGQTAPSHAQIKEASKLRKRLIDSFTKYDMAARRLRDLKSESPIQQRLQKAIYQGASSFLHMHMLPLKNLPRMLKQSSSSSSGTRKFLQPNGHTASPLRNHHTDGYLETASQTSETSTVISTLETEEKDLRERLIVLEEQRYMVQKMIASSQGARRFEEVSALTRNVDELDQEIEAIKSKVSGVEERWQGLYANGGPGMV</sequence>
<keyword evidence="8" id="KW-1185">Reference proteome</keyword>
<dbReference type="PANTHER" id="PTHR13510">
    <property type="entry name" value="FYVE-FINGER-CONTAINING RAB5 EFFECTOR PROTEIN RABENOSYN-5-RELATED"/>
    <property type="match status" value="1"/>
</dbReference>
<dbReference type="InterPro" id="IPR017455">
    <property type="entry name" value="Znf_FYVE-rel"/>
</dbReference>
<evidence type="ECO:0000313" key="7">
    <source>
        <dbReference type="EMBL" id="KAK8059806.1"/>
    </source>
</evidence>
<keyword evidence="3" id="KW-0862">Zinc</keyword>
<feature type="compositionally biased region" description="Low complexity" evidence="5">
    <location>
        <begin position="56"/>
        <end position="71"/>
    </location>
</feature>
<evidence type="ECO:0000259" key="6">
    <source>
        <dbReference type="PROSITE" id="PS50178"/>
    </source>
</evidence>
<feature type="compositionally biased region" description="Gly residues" evidence="5">
    <location>
        <begin position="1"/>
        <end position="16"/>
    </location>
</feature>
<dbReference type="PROSITE" id="PS50178">
    <property type="entry name" value="ZF_FYVE"/>
    <property type="match status" value="1"/>
</dbReference>
<evidence type="ECO:0000256" key="4">
    <source>
        <dbReference type="PROSITE-ProRule" id="PRU00091"/>
    </source>
</evidence>
<proteinExistence type="predicted"/>
<dbReference type="Gene3D" id="4.10.860.20">
    <property type="entry name" value="Rabenosyn, Rab binding domain"/>
    <property type="match status" value="1"/>
</dbReference>
<dbReference type="InterPro" id="IPR011011">
    <property type="entry name" value="Znf_FYVE_PHD"/>
</dbReference>
<accession>A0ABR1ULL6</accession>
<feature type="region of interest" description="Disordered" evidence="5">
    <location>
        <begin position="465"/>
        <end position="512"/>
    </location>
</feature>
<dbReference type="SUPFAM" id="SSF140125">
    <property type="entry name" value="Rabenosyn-5 Rab-binding domain-like"/>
    <property type="match status" value="1"/>
</dbReference>
<dbReference type="InterPro" id="IPR000306">
    <property type="entry name" value="Znf_FYVE"/>
</dbReference>
<keyword evidence="1" id="KW-0479">Metal-binding</keyword>
<evidence type="ECO:0000256" key="5">
    <source>
        <dbReference type="SAM" id="MobiDB-lite"/>
    </source>
</evidence>
<feature type="compositionally biased region" description="Polar residues" evidence="5">
    <location>
        <begin position="500"/>
        <end position="512"/>
    </location>
</feature>
<dbReference type="CDD" id="cd15737">
    <property type="entry name" value="FYVE2_Vac1p_like"/>
    <property type="match status" value="1"/>
</dbReference>